<evidence type="ECO:0000313" key="2">
    <source>
        <dbReference type="Proteomes" id="UP000002668"/>
    </source>
</evidence>
<dbReference type="EMBL" id="FP929126">
    <property type="protein sequence ID" value="CBX95140.1"/>
    <property type="molecule type" value="Genomic_DNA"/>
</dbReference>
<gene>
    <name evidence="1" type="ORF">LEMA_uP115550.1</name>
</gene>
<protein>
    <submittedName>
        <fullName evidence="1">Predicted protein</fullName>
    </submittedName>
</protein>
<dbReference type="InParanoid" id="E4ZUR1"/>
<dbReference type="HOGENOM" id="CLU_2904610_0_0_1"/>
<dbReference type="AlphaFoldDB" id="E4ZUR1"/>
<keyword evidence="2" id="KW-1185">Reference proteome</keyword>
<name>E4ZUR1_LEPMJ</name>
<dbReference type="VEuPathDB" id="FungiDB:LEMA_uP115550.1"/>
<organism evidence="2">
    <name type="scientific">Leptosphaeria maculans (strain JN3 / isolate v23.1.3 / race Av1-4-5-6-7-8)</name>
    <name type="common">Blackleg fungus</name>
    <name type="synonym">Phoma lingam</name>
    <dbReference type="NCBI Taxonomy" id="985895"/>
    <lineage>
        <taxon>Eukaryota</taxon>
        <taxon>Fungi</taxon>
        <taxon>Dikarya</taxon>
        <taxon>Ascomycota</taxon>
        <taxon>Pezizomycotina</taxon>
        <taxon>Dothideomycetes</taxon>
        <taxon>Pleosporomycetidae</taxon>
        <taxon>Pleosporales</taxon>
        <taxon>Pleosporineae</taxon>
        <taxon>Leptosphaeriaceae</taxon>
        <taxon>Plenodomus</taxon>
        <taxon>Plenodomus lingam/Leptosphaeria maculans species complex</taxon>
    </lineage>
</organism>
<dbReference type="Proteomes" id="UP000002668">
    <property type="component" value="Genome"/>
</dbReference>
<evidence type="ECO:0000313" key="1">
    <source>
        <dbReference type="EMBL" id="CBX95140.1"/>
    </source>
</evidence>
<reference evidence="2" key="1">
    <citation type="journal article" date="2011" name="Nat. Commun.">
        <title>Effector diversification within compartments of the Leptosphaeria maculans genome affected by Repeat-Induced Point mutations.</title>
        <authorList>
            <person name="Rouxel T."/>
            <person name="Grandaubert J."/>
            <person name="Hane J.K."/>
            <person name="Hoede C."/>
            <person name="van de Wouw A.P."/>
            <person name="Couloux A."/>
            <person name="Dominguez V."/>
            <person name="Anthouard V."/>
            <person name="Bally P."/>
            <person name="Bourras S."/>
            <person name="Cozijnsen A.J."/>
            <person name="Ciuffetti L.M."/>
            <person name="Degrave A."/>
            <person name="Dilmaghani A."/>
            <person name="Duret L."/>
            <person name="Fudal I."/>
            <person name="Goodwin S.B."/>
            <person name="Gout L."/>
            <person name="Glaser N."/>
            <person name="Linglin J."/>
            <person name="Kema G.H.J."/>
            <person name="Lapalu N."/>
            <person name="Lawrence C.B."/>
            <person name="May K."/>
            <person name="Meyer M."/>
            <person name="Ollivier B."/>
            <person name="Poulain J."/>
            <person name="Schoch C.L."/>
            <person name="Simon A."/>
            <person name="Spatafora J.W."/>
            <person name="Stachowiak A."/>
            <person name="Turgeon B.G."/>
            <person name="Tyler B.M."/>
            <person name="Vincent D."/>
            <person name="Weissenbach J."/>
            <person name="Amselem J."/>
            <person name="Quesneville H."/>
            <person name="Oliver R.P."/>
            <person name="Wincker P."/>
            <person name="Balesdent M.-H."/>
            <person name="Howlett B.J."/>
        </authorList>
    </citation>
    <scope>NUCLEOTIDE SEQUENCE [LARGE SCALE GENOMIC DNA]</scope>
    <source>
        <strain evidence="2">JN3 / isolate v23.1.3 / race Av1-4-5-6-7-8</strain>
    </source>
</reference>
<accession>E4ZUR1</accession>
<sequence>MGPHYIGDESWAAEMAYSFLKSCPLKVAEGAPNAMTRVMYQSKNISKGTCELWQSFWLLHSI</sequence>
<proteinExistence type="predicted"/>